<reference evidence="1" key="1">
    <citation type="submission" date="2023-04" db="EMBL/GenBank/DDBJ databases">
        <title>Draft Genome sequencing of Naganishia species isolated from polar environments using Oxford Nanopore Technology.</title>
        <authorList>
            <person name="Leo P."/>
            <person name="Venkateswaran K."/>
        </authorList>
    </citation>
    <scope>NUCLEOTIDE SEQUENCE</scope>
    <source>
        <strain evidence="1">DBVPG 5303</strain>
    </source>
</reference>
<evidence type="ECO:0000313" key="1">
    <source>
        <dbReference type="EMBL" id="KAJ9118021.1"/>
    </source>
</evidence>
<accession>A0ACC2X3N0</accession>
<organism evidence="1 2">
    <name type="scientific">Naganishia onofrii</name>
    <dbReference type="NCBI Taxonomy" id="1851511"/>
    <lineage>
        <taxon>Eukaryota</taxon>
        <taxon>Fungi</taxon>
        <taxon>Dikarya</taxon>
        <taxon>Basidiomycota</taxon>
        <taxon>Agaricomycotina</taxon>
        <taxon>Tremellomycetes</taxon>
        <taxon>Filobasidiales</taxon>
        <taxon>Filobasidiaceae</taxon>
        <taxon>Naganishia</taxon>
    </lineage>
</organism>
<proteinExistence type="predicted"/>
<dbReference type="Proteomes" id="UP001234202">
    <property type="component" value="Unassembled WGS sequence"/>
</dbReference>
<dbReference type="EMBL" id="JASBWV010000030">
    <property type="protein sequence ID" value="KAJ9118021.1"/>
    <property type="molecule type" value="Genomic_DNA"/>
</dbReference>
<keyword evidence="2" id="KW-1185">Reference proteome</keyword>
<sequence>MEINTIEVNRYQPYAVVTSLIGNGWRERSEAGTLDDPQEQMKMEEIEIVVLHDNAPRGDAVVKDGQAGSELLETLSGGALKHYQPLPDSPTIGSNPMIPSSDVLEAVVSRDDDNINGKTSLLLNSVERLPTCSGSPEQQPTANESQPSAFPTPRNKRPWNEGDLERLAAREAIIRAKMKLKAARKAEGMEGGAFGTEEKVDGGVGVGSGSAARAFDRMEAARASDSERSAAWTSKRLNTSPRPSSVGRSPLKPLILASSASVSSSSSSSTSTTRPLHQQLQPVDNYTPAAREKALPVSPLPNVQKTERSEVKDVPRRKLIKRQPSALELKYRSIPSPSSVCSPTQSTNPIPNVCSPAKLNLDQTLSSPQPSSPLQPTASIASSSSSASLITVTGPYERTPASKCSQASTGSTLYASLYGAMSPHSPVSPSPYPNLLTPTYTPSVRKRVNEVLDSPLTRETDDDEDFMEREFQRMSVYLVDPYQRSPSPRPVNDKLPAYKGKWLRGTGFAEGEEDRISVPKETETVSSAGRQEGNELRVILPVFSSSLGSRGVLKRRVTPIFRRPNVSTTASVSAGTRGSDLTDAKRRNGMDAPRDVGVPTQVWTYRPRIEDTFQGIVRSCSRVEGAVTKNILQNLSSLRYRRPSSSVQADVPPSPPPLVPLPPLPVELARNVSRPTAQKETFGDVTWQSASVGQRYGKAQEDRAYENVNATIDDERKKSHEEGRMTSLPGRPVREENSMDPGARALVAYSSPAVNNSPLPPARSGRKQEHHSVGALNATILTSNPIPHRHDRSESTNSILSLQDEGVLSRTLYRFPSPPTRVTEATAEPSMLVNGMHPPTQGASAQLRSSNTISNLLEALIGCSTPRKPSPNISPNLFFNDDLTTIDLDESFDSFDSDTAFDRQRTRQSIASLGASSCGSAGEPSTPLISQRALQDKNVMASPEIRISTWDGDPVEYYDTPTHRPGRSSLKNDSRAHDSTDQVLVHGSWEVGGAAISRTSHGKQDSQESPTETARSGSVDSAPENNPPQPKMLGAIPECSASFVIQHDENVISRVAHSFSSRRSPSLPEPHLKDLVDWGEPEILG</sequence>
<comment type="caution">
    <text evidence="1">The sequence shown here is derived from an EMBL/GenBank/DDBJ whole genome shotgun (WGS) entry which is preliminary data.</text>
</comment>
<evidence type="ECO:0000313" key="2">
    <source>
        <dbReference type="Proteomes" id="UP001234202"/>
    </source>
</evidence>
<gene>
    <name evidence="1" type="ORF">QFC24_006293</name>
</gene>
<protein>
    <submittedName>
        <fullName evidence="1">Uncharacterized protein</fullName>
    </submittedName>
</protein>
<name>A0ACC2X3N0_9TREE</name>